<keyword evidence="2" id="KW-1185">Reference proteome</keyword>
<proteinExistence type="predicted"/>
<name>A0ABY8HS50_ENSAD</name>
<dbReference type="RefSeq" id="WP_034796802.1">
    <property type="nucleotide sequence ID" value="NZ_CP015882.1"/>
</dbReference>
<geneLocation type="plasmid" evidence="1 2">
    <name>unnamedB</name>
</geneLocation>
<dbReference type="GeneID" id="29522904"/>
<evidence type="ECO:0000313" key="2">
    <source>
        <dbReference type="Proteomes" id="UP001214094"/>
    </source>
</evidence>
<dbReference type="SUPFAM" id="SSF53474">
    <property type="entry name" value="alpha/beta-Hydrolases"/>
    <property type="match status" value="1"/>
</dbReference>
<organism evidence="1 2">
    <name type="scientific">Ensifer adhaerens</name>
    <name type="common">Sinorhizobium morelense</name>
    <dbReference type="NCBI Taxonomy" id="106592"/>
    <lineage>
        <taxon>Bacteria</taxon>
        <taxon>Pseudomonadati</taxon>
        <taxon>Pseudomonadota</taxon>
        <taxon>Alphaproteobacteria</taxon>
        <taxon>Hyphomicrobiales</taxon>
        <taxon>Rhizobiaceae</taxon>
        <taxon>Sinorhizobium/Ensifer group</taxon>
        <taxon>Ensifer</taxon>
    </lineage>
</organism>
<gene>
    <name evidence="1" type="ORF">P4B07_28005</name>
</gene>
<dbReference type="Proteomes" id="UP001214094">
    <property type="component" value="Plasmid unnamedB"/>
</dbReference>
<dbReference type="Gene3D" id="3.40.50.1820">
    <property type="entry name" value="alpha/beta hydrolase"/>
    <property type="match status" value="1"/>
</dbReference>
<accession>A0ABY8HS50</accession>
<dbReference type="EMBL" id="CP121310">
    <property type="protein sequence ID" value="WFP94939.1"/>
    <property type="molecule type" value="Genomic_DNA"/>
</dbReference>
<evidence type="ECO:0008006" key="3">
    <source>
        <dbReference type="Google" id="ProtNLM"/>
    </source>
</evidence>
<protein>
    <recommendedName>
        <fullName evidence="3">Alpha/beta hydrolase</fullName>
    </recommendedName>
</protein>
<keyword evidence="1" id="KW-0614">Plasmid</keyword>
<reference evidence="1 2" key="1">
    <citation type="submission" date="2023-03" db="EMBL/GenBank/DDBJ databases">
        <title>Comparative genome and transcriptome analysis combination mining strategies for increasing vitamin B12 production of Ensifer adhaerens strain.</title>
        <authorList>
            <person name="Yongheng L."/>
        </authorList>
    </citation>
    <scope>NUCLEOTIDE SEQUENCE [LARGE SCALE GENOMIC DNA]</scope>
    <source>
        <strain evidence="1 2">Casida A-T305</strain>
        <plasmid evidence="1 2">unnamedB</plasmid>
    </source>
</reference>
<evidence type="ECO:0000313" key="1">
    <source>
        <dbReference type="EMBL" id="WFP94939.1"/>
    </source>
</evidence>
<sequence>MSPSVTLFTIHGINAGPWQDKLASVFEPHVSSYVALKYDGYNGYLQMQGPIRLALGRGLRQTVERVNATIVEEGRKSISSYIIAHSFGTVLVTSLLQRFPAKKFDRMMFLGSAVRRDFDWGAPGFRGHHLHLTNMHGGKDEAVPWARAANRARKMPVVGRVFCDLVGDAGRVGFDGPADVVHNVVVPLSDCPICEIRNQQDRVSVHNIAFAGGLHSDYFVDPENVHALIIPYLFGISPERYVAFTTACRAAREHERTYGINAKNDHDAAILHLPIEYQHGKLMTAGMQLKEMLEVHLDQYRISTRARQREISMPFFTRMMRELVCEAYDHPEDRRKAGALLPRIAMQRAIMRMMKKEAWRDGGQFK</sequence>
<dbReference type="InterPro" id="IPR029058">
    <property type="entry name" value="AB_hydrolase_fold"/>
</dbReference>